<dbReference type="PROSITE" id="PS00648">
    <property type="entry name" value="RIBONUCLEASE_P"/>
    <property type="match status" value="1"/>
</dbReference>
<protein>
    <recommendedName>
        <fullName evidence="7 8">Ribonuclease P protein component</fullName>
        <shortName evidence="7">RNase P protein</shortName>
        <shortName evidence="7">RNaseP protein</shortName>
        <ecNumber evidence="7 8">3.1.26.5</ecNumber>
    </recommendedName>
    <alternativeName>
        <fullName evidence="7">Protein C5</fullName>
    </alternativeName>
</protein>
<feature type="region of interest" description="Disordered" evidence="9">
    <location>
        <begin position="169"/>
        <end position="193"/>
    </location>
</feature>
<dbReference type="InterPro" id="IPR000100">
    <property type="entry name" value="RNase_P"/>
</dbReference>
<organism evidence="10 11">
    <name type="scientific">Hydrogenovibrio marinus</name>
    <dbReference type="NCBI Taxonomy" id="28885"/>
    <lineage>
        <taxon>Bacteria</taxon>
        <taxon>Pseudomonadati</taxon>
        <taxon>Pseudomonadota</taxon>
        <taxon>Gammaproteobacteria</taxon>
        <taxon>Thiotrichales</taxon>
        <taxon>Piscirickettsiaceae</taxon>
        <taxon>Hydrogenovibrio</taxon>
    </lineage>
</organism>
<evidence type="ECO:0000313" key="10">
    <source>
        <dbReference type="EMBL" id="KDN96099.1"/>
    </source>
</evidence>
<comment type="similarity">
    <text evidence="7">Belongs to the RnpA family.</text>
</comment>
<dbReference type="EMBL" id="JMIU01000001">
    <property type="protein sequence ID" value="KDN96099.1"/>
    <property type="molecule type" value="Genomic_DNA"/>
</dbReference>
<dbReference type="Proteomes" id="UP000027341">
    <property type="component" value="Unassembled WGS sequence"/>
</dbReference>
<dbReference type="GO" id="GO:0042781">
    <property type="term" value="F:3'-tRNA processing endoribonuclease activity"/>
    <property type="evidence" value="ECO:0007669"/>
    <property type="project" value="TreeGrafter"/>
</dbReference>
<dbReference type="RefSeq" id="WP_081822738.1">
    <property type="nucleotide sequence ID" value="NZ_AP020335.1"/>
</dbReference>
<dbReference type="InterPro" id="IPR020568">
    <property type="entry name" value="Ribosomal_Su5_D2-typ_SF"/>
</dbReference>
<accession>A0A066ZV00</accession>
<gene>
    <name evidence="7" type="primary">rnpA</name>
    <name evidence="10" type="ORF">EI16_07365</name>
</gene>
<dbReference type="InterPro" id="IPR014721">
    <property type="entry name" value="Ribsml_uS5_D2-typ_fold_subgr"/>
</dbReference>
<keyword evidence="2 7" id="KW-0819">tRNA processing</keyword>
<dbReference type="Pfam" id="PF00825">
    <property type="entry name" value="Ribonuclease_P"/>
    <property type="match status" value="1"/>
</dbReference>
<dbReference type="PANTHER" id="PTHR33992">
    <property type="entry name" value="RIBONUCLEASE P PROTEIN COMPONENT"/>
    <property type="match status" value="1"/>
</dbReference>
<dbReference type="STRING" id="28885.EI16_07365"/>
<evidence type="ECO:0000256" key="3">
    <source>
        <dbReference type="ARBA" id="ARBA00022722"/>
    </source>
</evidence>
<dbReference type="GO" id="GO:0004526">
    <property type="term" value="F:ribonuclease P activity"/>
    <property type="evidence" value="ECO:0007669"/>
    <property type="project" value="UniProtKB-UniRule"/>
</dbReference>
<comment type="subunit">
    <text evidence="7">Consists of a catalytic RNA component (M1 or rnpB) and a protein subunit.</text>
</comment>
<dbReference type="InterPro" id="IPR020539">
    <property type="entry name" value="RNase_P_CS"/>
</dbReference>
<keyword evidence="4 7" id="KW-0255">Endonuclease</keyword>
<name>A0A066ZV00_HYDMR</name>
<evidence type="ECO:0000256" key="1">
    <source>
        <dbReference type="ARBA" id="ARBA00002663"/>
    </source>
</evidence>
<dbReference type="Gene3D" id="3.30.230.10">
    <property type="match status" value="1"/>
</dbReference>
<evidence type="ECO:0000256" key="2">
    <source>
        <dbReference type="ARBA" id="ARBA00022694"/>
    </source>
</evidence>
<evidence type="ECO:0000256" key="5">
    <source>
        <dbReference type="ARBA" id="ARBA00022801"/>
    </source>
</evidence>
<dbReference type="AlphaFoldDB" id="A0A066ZV00"/>
<keyword evidence="5 7" id="KW-0378">Hydrolase</keyword>
<evidence type="ECO:0000256" key="4">
    <source>
        <dbReference type="ARBA" id="ARBA00022759"/>
    </source>
</evidence>
<comment type="catalytic activity">
    <reaction evidence="7">
        <text>Endonucleolytic cleavage of RNA, removing 5'-extranucleotides from tRNA precursor.</text>
        <dbReference type="EC" id="3.1.26.5"/>
    </reaction>
</comment>
<sequence length="193" mass="22276">MIEKRHNSDELNTDSDEPQGLTHQNFPPIDDSEALSEQDLQNLNNPALFDLSLNTFPKAFRLLTPKDFQHVFANAEKFANRHWTLIVRPNQKPYPRMGLAIAKKQLNRAVWRNRIKRLARELFRQHKQALSGYDIVVLSRRGMQEIDNVTLNKSFIHLIRKISSSGLKDGVIRPAPKRRPPANDGRKKNKPKG</sequence>
<dbReference type="GO" id="GO:0000049">
    <property type="term" value="F:tRNA binding"/>
    <property type="evidence" value="ECO:0007669"/>
    <property type="project" value="UniProtKB-UniRule"/>
</dbReference>
<keyword evidence="11" id="KW-1185">Reference proteome</keyword>
<keyword evidence="6 7" id="KW-0694">RNA-binding</keyword>
<dbReference type="NCBIfam" id="TIGR00188">
    <property type="entry name" value="rnpA"/>
    <property type="match status" value="1"/>
</dbReference>
<evidence type="ECO:0000256" key="9">
    <source>
        <dbReference type="SAM" id="MobiDB-lite"/>
    </source>
</evidence>
<dbReference type="GO" id="GO:0001682">
    <property type="term" value="P:tRNA 5'-leader removal"/>
    <property type="evidence" value="ECO:0007669"/>
    <property type="project" value="UniProtKB-UniRule"/>
</dbReference>
<evidence type="ECO:0000313" key="11">
    <source>
        <dbReference type="Proteomes" id="UP000027341"/>
    </source>
</evidence>
<comment type="function">
    <text evidence="1 7">RNaseP catalyzes the removal of the 5'-leader sequence from pre-tRNA to produce the mature 5'-terminus. It can also cleave other RNA substrates such as 4.5S RNA. The protein component plays an auxiliary but essential role in vivo by binding to the 5'-leader sequence and broadening the substrate specificity of the ribozyme.</text>
</comment>
<dbReference type="EC" id="3.1.26.5" evidence="7 8"/>
<evidence type="ECO:0000256" key="7">
    <source>
        <dbReference type="HAMAP-Rule" id="MF_00227"/>
    </source>
</evidence>
<feature type="region of interest" description="Disordered" evidence="9">
    <location>
        <begin position="1"/>
        <end position="31"/>
    </location>
</feature>
<reference evidence="10 11" key="1">
    <citation type="submission" date="2014-04" db="EMBL/GenBank/DDBJ databases">
        <title>Draft genome sequence of Hydrogenovibrio marinus MH-110, a model organism for aerobic H2 metabolism.</title>
        <authorList>
            <person name="Cha H.J."/>
            <person name="Jo B.H."/>
            <person name="Hwang B.H."/>
        </authorList>
    </citation>
    <scope>NUCLEOTIDE SEQUENCE [LARGE SCALE GENOMIC DNA]</scope>
    <source>
        <strain evidence="10 11">MH-110</strain>
    </source>
</reference>
<evidence type="ECO:0000256" key="6">
    <source>
        <dbReference type="ARBA" id="ARBA00022884"/>
    </source>
</evidence>
<dbReference type="SUPFAM" id="SSF54211">
    <property type="entry name" value="Ribosomal protein S5 domain 2-like"/>
    <property type="match status" value="1"/>
</dbReference>
<dbReference type="HAMAP" id="MF_00227">
    <property type="entry name" value="RNase_P"/>
    <property type="match status" value="1"/>
</dbReference>
<evidence type="ECO:0000256" key="8">
    <source>
        <dbReference type="NCBIfam" id="TIGR00188"/>
    </source>
</evidence>
<keyword evidence="3 7" id="KW-0540">Nuclease</keyword>
<comment type="caution">
    <text evidence="10">The sequence shown here is derived from an EMBL/GenBank/DDBJ whole genome shotgun (WGS) entry which is preliminary data.</text>
</comment>
<dbReference type="GO" id="GO:0030677">
    <property type="term" value="C:ribonuclease P complex"/>
    <property type="evidence" value="ECO:0007669"/>
    <property type="project" value="TreeGrafter"/>
</dbReference>
<dbReference type="PANTHER" id="PTHR33992:SF1">
    <property type="entry name" value="RIBONUCLEASE P PROTEIN COMPONENT"/>
    <property type="match status" value="1"/>
</dbReference>
<proteinExistence type="inferred from homology"/>